<feature type="compositionally biased region" description="Polar residues" evidence="1">
    <location>
        <begin position="12"/>
        <end position="27"/>
    </location>
</feature>
<feature type="compositionally biased region" description="Basic and acidic residues" evidence="1">
    <location>
        <begin position="1"/>
        <end position="11"/>
    </location>
</feature>
<proteinExistence type="predicted"/>
<evidence type="ECO:0000313" key="2">
    <source>
        <dbReference type="EMBL" id="KAJ4136428.1"/>
    </source>
</evidence>
<keyword evidence="3" id="KW-1185">Reference proteome</keyword>
<dbReference type="Proteomes" id="UP001152024">
    <property type="component" value="Unassembled WGS sequence"/>
</dbReference>
<evidence type="ECO:0000313" key="3">
    <source>
        <dbReference type="Proteomes" id="UP001152024"/>
    </source>
</evidence>
<reference evidence="2" key="1">
    <citation type="submission" date="2022-09" db="EMBL/GenBank/DDBJ databases">
        <title>Fusarium specimens isolated from Avocado Roots.</title>
        <authorList>
            <person name="Stajich J."/>
            <person name="Roper C."/>
            <person name="Heimlech-Rivalta G."/>
        </authorList>
    </citation>
    <scope>NUCLEOTIDE SEQUENCE</scope>
    <source>
        <strain evidence="2">CF00095</strain>
    </source>
</reference>
<comment type="caution">
    <text evidence="2">The sequence shown here is derived from an EMBL/GenBank/DDBJ whole genome shotgun (WGS) entry which is preliminary data.</text>
</comment>
<evidence type="ECO:0000256" key="1">
    <source>
        <dbReference type="SAM" id="MobiDB-lite"/>
    </source>
</evidence>
<organism evidence="2 3">
    <name type="scientific">Fusarium equiseti</name>
    <name type="common">Fusarium scirpi</name>
    <dbReference type="NCBI Taxonomy" id="61235"/>
    <lineage>
        <taxon>Eukaryota</taxon>
        <taxon>Fungi</taxon>
        <taxon>Dikarya</taxon>
        <taxon>Ascomycota</taxon>
        <taxon>Pezizomycotina</taxon>
        <taxon>Sordariomycetes</taxon>
        <taxon>Hypocreomycetidae</taxon>
        <taxon>Hypocreales</taxon>
        <taxon>Nectriaceae</taxon>
        <taxon>Fusarium</taxon>
        <taxon>Fusarium incarnatum-equiseti species complex</taxon>
    </lineage>
</organism>
<name>A0ABQ8RJC4_FUSEQ</name>
<protein>
    <submittedName>
        <fullName evidence="2">Uncharacterized protein</fullName>
    </submittedName>
</protein>
<gene>
    <name evidence="2" type="ORF">NW768_004041</name>
</gene>
<feature type="region of interest" description="Disordered" evidence="1">
    <location>
        <begin position="1"/>
        <end position="56"/>
    </location>
</feature>
<dbReference type="EMBL" id="JAOQBH010000005">
    <property type="protein sequence ID" value="KAJ4136428.1"/>
    <property type="molecule type" value="Genomic_DNA"/>
</dbReference>
<sequence>MANDSENKRPVESNSAPSDSQTKTSGEQKPPQKDNGAETSIQQGQPDPAPPFSLESVYWPHPIEFPVSMEVVRDPYALERR</sequence>
<accession>A0ABQ8RJC4</accession>